<comment type="caution">
    <text evidence="3">The sequence shown here is derived from an EMBL/GenBank/DDBJ whole genome shotgun (WGS) entry which is preliminary data.</text>
</comment>
<dbReference type="GO" id="GO:0005881">
    <property type="term" value="C:cytoplasmic microtubule"/>
    <property type="evidence" value="ECO:0007669"/>
    <property type="project" value="TreeGrafter"/>
</dbReference>
<evidence type="ECO:0000313" key="3">
    <source>
        <dbReference type="EMBL" id="KAK5855296.1"/>
    </source>
</evidence>
<evidence type="ECO:0000259" key="2">
    <source>
        <dbReference type="SMART" id="SM01349"/>
    </source>
</evidence>
<dbReference type="PANTHER" id="PTHR21567">
    <property type="entry name" value="CLASP"/>
    <property type="match status" value="1"/>
</dbReference>
<proteinExistence type="predicted"/>
<dbReference type="InterPro" id="IPR024395">
    <property type="entry name" value="CLASP_N_dom"/>
</dbReference>
<organism evidence="3 4">
    <name type="scientific">Eleginops maclovinus</name>
    <name type="common">Patagonian blennie</name>
    <name type="synonym">Eleginus maclovinus</name>
    <dbReference type="NCBI Taxonomy" id="56733"/>
    <lineage>
        <taxon>Eukaryota</taxon>
        <taxon>Metazoa</taxon>
        <taxon>Chordata</taxon>
        <taxon>Craniata</taxon>
        <taxon>Vertebrata</taxon>
        <taxon>Euteleostomi</taxon>
        <taxon>Actinopterygii</taxon>
        <taxon>Neopterygii</taxon>
        <taxon>Teleostei</taxon>
        <taxon>Neoteleostei</taxon>
        <taxon>Acanthomorphata</taxon>
        <taxon>Eupercaria</taxon>
        <taxon>Perciformes</taxon>
        <taxon>Notothenioidei</taxon>
        <taxon>Eleginopidae</taxon>
        <taxon>Eleginops</taxon>
    </lineage>
</organism>
<feature type="domain" description="TOG" evidence="2">
    <location>
        <begin position="91"/>
        <end position="321"/>
    </location>
</feature>
<dbReference type="InterPro" id="IPR011989">
    <property type="entry name" value="ARM-like"/>
</dbReference>
<dbReference type="InterPro" id="IPR016024">
    <property type="entry name" value="ARM-type_fold"/>
</dbReference>
<dbReference type="AlphaFoldDB" id="A0AAN8AAC1"/>
<dbReference type="PANTHER" id="PTHR21567:SF87">
    <property type="entry name" value="CRESCERIN-LIKE PROTEIN CHE-12"/>
    <property type="match status" value="1"/>
</dbReference>
<feature type="compositionally biased region" description="Basic and acidic residues" evidence="1">
    <location>
        <begin position="35"/>
        <end position="54"/>
    </location>
</feature>
<dbReference type="SMART" id="SM01349">
    <property type="entry name" value="TOG"/>
    <property type="match status" value="1"/>
</dbReference>
<dbReference type="InterPro" id="IPR034085">
    <property type="entry name" value="TOG"/>
</dbReference>
<dbReference type="Pfam" id="PF12348">
    <property type="entry name" value="CLASP_N"/>
    <property type="match status" value="1"/>
</dbReference>
<dbReference type="GO" id="GO:0008017">
    <property type="term" value="F:microtubule binding"/>
    <property type="evidence" value="ECO:0007669"/>
    <property type="project" value="TreeGrafter"/>
</dbReference>
<dbReference type="Proteomes" id="UP001346869">
    <property type="component" value="Unassembled WGS sequence"/>
</dbReference>
<dbReference type="Gene3D" id="1.25.10.10">
    <property type="entry name" value="Leucine-rich Repeat Variant"/>
    <property type="match status" value="1"/>
</dbReference>
<dbReference type="SUPFAM" id="SSF48371">
    <property type="entry name" value="ARM repeat"/>
    <property type="match status" value="1"/>
</dbReference>
<reference evidence="3 4" key="2">
    <citation type="journal article" date="2023" name="Mol. Biol. Evol.">
        <title>Genomics of Secondarily Temperate Adaptation in the Only Non-Antarctic Icefish.</title>
        <authorList>
            <person name="Rivera-Colon A.G."/>
            <person name="Rayamajhi N."/>
            <person name="Minhas B.F."/>
            <person name="Madrigal G."/>
            <person name="Bilyk K.T."/>
            <person name="Yoon V."/>
            <person name="Hune M."/>
            <person name="Gregory S."/>
            <person name="Cheng C.H.C."/>
            <person name="Catchen J.M."/>
        </authorList>
    </citation>
    <scope>NUCLEOTIDE SEQUENCE [LARGE SCALE GENOMIC DNA]</scope>
    <source>
        <strain evidence="3">JMC-PN-2008</strain>
    </source>
</reference>
<keyword evidence="4" id="KW-1185">Reference proteome</keyword>
<evidence type="ECO:0000256" key="1">
    <source>
        <dbReference type="SAM" id="MobiDB-lite"/>
    </source>
</evidence>
<evidence type="ECO:0000313" key="4">
    <source>
        <dbReference type="Proteomes" id="UP001346869"/>
    </source>
</evidence>
<dbReference type="EMBL" id="JAUZQC010000018">
    <property type="protein sequence ID" value="KAK5855296.1"/>
    <property type="molecule type" value="Genomic_DNA"/>
</dbReference>
<dbReference type="GO" id="GO:0000226">
    <property type="term" value="P:microtubule cytoskeleton organization"/>
    <property type="evidence" value="ECO:0007669"/>
    <property type="project" value="TreeGrafter"/>
</dbReference>
<sequence length="321" mass="35650">MQKLTVDYSPASKPPATPRRTSYVARKAWKPTLKPRAEPRPPREAPRSHIKAEAPKVPVPPKKTAPPNRKGPSHGTKPSLQKVVPQEYFEPLAHPEEGLSSFFKNIGSDDWGKKLLGLKTIRAIAQNHQELLTKIKLHEVCLGVSEQVNNLRSVVACAAMDTLADLHSFLGKIMDPEVNRTGGALLMKLGQTTNAFIHQQANFALDVLVKESSPGRVMNVLLNSGLNQRCTAVKASAALHLEQLLDIIGEDEIFALGKIFSERLLTAVSKLAVDAAPEVRFYGQNMLRVLAEQEEFPVLFMNIIPLKDRHPLQKILQKRRQ</sequence>
<feature type="region of interest" description="Disordered" evidence="1">
    <location>
        <begin position="1"/>
        <end position="81"/>
    </location>
</feature>
<accession>A0AAN8AAC1</accession>
<gene>
    <name evidence="3" type="ORF">PBY51_005408</name>
</gene>
<protein>
    <recommendedName>
        <fullName evidence="2">TOG domain-containing protein</fullName>
    </recommendedName>
</protein>
<reference evidence="3 4" key="1">
    <citation type="journal article" date="2023" name="Genes (Basel)">
        <title>Chromosome-Level Genome Assembly and Circadian Gene Repertoire of the Patagonia Blennie Eleginops maclovinus-The Closest Ancestral Proxy of Antarctic Cryonotothenioids.</title>
        <authorList>
            <person name="Cheng C.C."/>
            <person name="Rivera-Colon A.G."/>
            <person name="Minhas B.F."/>
            <person name="Wilson L."/>
            <person name="Rayamajhi N."/>
            <person name="Vargas-Chacoff L."/>
            <person name="Catchen J.M."/>
        </authorList>
    </citation>
    <scope>NUCLEOTIDE SEQUENCE [LARGE SCALE GENOMIC DNA]</scope>
    <source>
        <strain evidence="3">JMC-PN-2008</strain>
    </source>
</reference>
<name>A0AAN8AAC1_ELEMC</name>